<keyword evidence="2" id="KW-0238">DNA-binding</keyword>
<keyword evidence="1" id="KW-0805">Transcription regulation</keyword>
<dbReference type="GO" id="GO:0042796">
    <property type="term" value="P:snRNA transcription by RNA polymerase III"/>
    <property type="evidence" value="ECO:0007669"/>
    <property type="project" value="TreeGrafter"/>
</dbReference>
<dbReference type="Proteomes" id="UP000093000">
    <property type="component" value="Unassembled WGS sequence"/>
</dbReference>
<feature type="domain" description="HTH myb-type" evidence="7">
    <location>
        <begin position="523"/>
        <end position="552"/>
    </location>
</feature>
<dbReference type="GO" id="GO:0019185">
    <property type="term" value="C:snRNA-activating protein complex"/>
    <property type="evidence" value="ECO:0007669"/>
    <property type="project" value="TreeGrafter"/>
</dbReference>
<feature type="domain" description="Myb-like" evidence="5">
    <location>
        <begin position="1"/>
        <end position="48"/>
    </location>
</feature>
<dbReference type="PROSITE" id="PS50090">
    <property type="entry name" value="MYB_LIKE"/>
    <property type="match status" value="8"/>
</dbReference>
<feature type="domain" description="HTH myb-type" evidence="7">
    <location>
        <begin position="53"/>
        <end position="105"/>
    </location>
</feature>
<keyword evidence="4" id="KW-0539">Nucleus</keyword>
<gene>
    <name evidence="8" type="primary">mybA</name>
    <name evidence="8" type="ORF">A0J61_06851</name>
</gene>
<feature type="domain" description="SANT" evidence="6">
    <location>
        <begin position="162"/>
        <end position="201"/>
    </location>
</feature>
<keyword evidence="9" id="KW-1185">Reference proteome</keyword>
<dbReference type="Gene3D" id="1.10.10.60">
    <property type="entry name" value="Homeodomain-like"/>
    <property type="match status" value="10"/>
</dbReference>
<sequence length="613" mass="72616">MAEKWQPWEDELLSNYVKHNGKKWTEFVQHCLPHRSSKQCEARWSDMLDPRLKQGPFSIQEKQKLREAVGKLGEGRWAEISREYLPERSPRRIANVWSSLSSASEEIANKHKRWTPEEDQLLLQGIDKYGYSAWTKIASEFLPWRSRMQIRNHYLVKLDPNVSKEKWTDDELDLLLRRTIIFGQKWNKVAEGIPKRSPEQCSRIWMTQLDPGLNKEPWTSEETLLFWKQLVECKGNFVEVSEKLPGRTRMMCFEKFWSTVKKDPEFCLVGGDRIEQKKQENAPEWRTRIASLVCEWLEHDMSIREASNGALYVHYPGKWSQDELDKLKKVVDQEKSGLGELDSEAWKRIALHFDGRNAEQSKYQYQAHAVNNDKKKGTWSEEEDSLLEKLIKEHGTSNWDRIIRAIPHRSQRQCAYRWYHYLQYKNREGEETQIVRHKRLTETEKLLIQEGVDMFGTDWHAIHMVYLPTRTPKQMASWWYAHTQKQQAYSEDISKNRKWTEEEDKVLNFAVQSNIDTTTGQVPSWAKVAKMIQGRTSSQCRVRWMYSLRPGLLKGIWSYDEELRLVDIVQKYRFEAIHINWATVAGELGTGRSEWACRCKYNYMQKKGNRFAL</sequence>
<dbReference type="EMBL" id="LUGH01000434">
    <property type="protein sequence ID" value="OBZ85100.1"/>
    <property type="molecule type" value="Genomic_DNA"/>
</dbReference>
<dbReference type="InterPro" id="IPR009057">
    <property type="entry name" value="Homeodomain-like_sf"/>
</dbReference>
<dbReference type="InterPro" id="IPR017884">
    <property type="entry name" value="SANT_dom"/>
</dbReference>
<dbReference type="PROSITE" id="PS51294">
    <property type="entry name" value="HTH_MYB"/>
    <property type="match status" value="7"/>
</dbReference>
<dbReference type="GO" id="GO:0001006">
    <property type="term" value="F:RNA polymerase III type 3 promoter sequence-specific DNA binding"/>
    <property type="evidence" value="ECO:0007669"/>
    <property type="project" value="TreeGrafter"/>
</dbReference>
<accession>A0A1C7N7I2</accession>
<evidence type="ECO:0000259" key="5">
    <source>
        <dbReference type="PROSITE" id="PS50090"/>
    </source>
</evidence>
<dbReference type="PANTHER" id="PTHR46621">
    <property type="entry name" value="SNRNA-ACTIVATING PROTEIN COMPLEX SUBUNIT 4"/>
    <property type="match status" value="1"/>
</dbReference>
<feature type="domain" description="Myb-like" evidence="5">
    <location>
        <begin position="317"/>
        <end position="369"/>
    </location>
</feature>
<dbReference type="GO" id="GO:0042795">
    <property type="term" value="P:snRNA transcription by RNA polymerase II"/>
    <property type="evidence" value="ECO:0007669"/>
    <property type="project" value="TreeGrafter"/>
</dbReference>
<dbReference type="OrthoDB" id="2143914at2759"/>
<dbReference type="SMART" id="SM00717">
    <property type="entry name" value="SANT"/>
    <property type="match status" value="10"/>
</dbReference>
<dbReference type="InterPro" id="IPR051575">
    <property type="entry name" value="Myb-like_DNA-bd"/>
</dbReference>
<dbReference type="InParanoid" id="A0A1C7N7I2"/>
<feature type="domain" description="Myb-like" evidence="5">
    <location>
        <begin position="549"/>
        <end position="605"/>
    </location>
</feature>
<feature type="domain" description="HTH myb-type" evidence="7">
    <location>
        <begin position="1"/>
        <end position="52"/>
    </location>
</feature>
<dbReference type="GO" id="GO:0000978">
    <property type="term" value="F:RNA polymerase II cis-regulatory region sequence-specific DNA binding"/>
    <property type="evidence" value="ECO:0007669"/>
    <property type="project" value="TreeGrafter"/>
</dbReference>
<feature type="domain" description="Myb-like" evidence="5">
    <location>
        <begin position="159"/>
        <end position="209"/>
    </location>
</feature>
<feature type="domain" description="HTH myb-type" evidence="7">
    <location>
        <begin position="432"/>
        <end position="487"/>
    </location>
</feature>
<feature type="domain" description="Myb-like" evidence="5">
    <location>
        <begin position="106"/>
        <end position="158"/>
    </location>
</feature>
<evidence type="ECO:0000256" key="4">
    <source>
        <dbReference type="ARBA" id="ARBA00023242"/>
    </source>
</evidence>
<feature type="domain" description="Myb-like" evidence="5">
    <location>
        <begin position="495"/>
        <end position="548"/>
    </location>
</feature>
<dbReference type="PROSITE" id="PS51293">
    <property type="entry name" value="SANT"/>
    <property type="match status" value="1"/>
</dbReference>
<dbReference type="PANTHER" id="PTHR46621:SF1">
    <property type="entry name" value="SNRNA-ACTIVATING PROTEIN COMPLEX SUBUNIT 4"/>
    <property type="match status" value="1"/>
</dbReference>
<evidence type="ECO:0000259" key="7">
    <source>
        <dbReference type="PROSITE" id="PS51294"/>
    </source>
</evidence>
<keyword evidence="3" id="KW-0804">Transcription</keyword>
<dbReference type="InterPro" id="IPR001005">
    <property type="entry name" value="SANT/Myb"/>
</dbReference>
<dbReference type="InterPro" id="IPR017930">
    <property type="entry name" value="Myb_dom"/>
</dbReference>
<proteinExistence type="predicted"/>
<evidence type="ECO:0000259" key="6">
    <source>
        <dbReference type="PROSITE" id="PS51293"/>
    </source>
</evidence>
<dbReference type="Pfam" id="PF13921">
    <property type="entry name" value="Myb_DNA-bind_6"/>
    <property type="match status" value="4"/>
</dbReference>
<evidence type="ECO:0000313" key="8">
    <source>
        <dbReference type="EMBL" id="OBZ85100.1"/>
    </source>
</evidence>
<evidence type="ECO:0000256" key="3">
    <source>
        <dbReference type="ARBA" id="ARBA00023163"/>
    </source>
</evidence>
<evidence type="ECO:0000256" key="1">
    <source>
        <dbReference type="ARBA" id="ARBA00023015"/>
    </source>
</evidence>
<reference evidence="8 9" key="1">
    <citation type="submission" date="2016-03" db="EMBL/GenBank/DDBJ databases">
        <title>Choanephora cucurbitarum.</title>
        <authorList>
            <person name="Min B."/>
            <person name="Park H."/>
            <person name="Park J.-H."/>
            <person name="Shin H.-D."/>
            <person name="Choi I.-G."/>
        </authorList>
    </citation>
    <scope>NUCLEOTIDE SEQUENCE [LARGE SCALE GENOMIC DNA]</scope>
    <source>
        <strain evidence="8 9">KUS-F28377</strain>
    </source>
</reference>
<dbReference type="STRING" id="101091.A0A1C7N7I2"/>
<feature type="domain" description="Myb-like" evidence="5">
    <location>
        <begin position="371"/>
        <end position="422"/>
    </location>
</feature>
<feature type="domain" description="HTH myb-type" evidence="7">
    <location>
        <begin position="164"/>
        <end position="213"/>
    </location>
</feature>
<name>A0A1C7N7I2_9FUNG</name>
<dbReference type="AlphaFoldDB" id="A0A1C7N7I2"/>
<dbReference type="SUPFAM" id="SSF46689">
    <property type="entry name" value="Homeodomain-like"/>
    <property type="match status" value="6"/>
</dbReference>
<protein>
    <submittedName>
        <fullName evidence="8">Myb-like protein A</fullName>
    </submittedName>
</protein>
<organism evidence="8 9">
    <name type="scientific">Choanephora cucurbitarum</name>
    <dbReference type="NCBI Taxonomy" id="101091"/>
    <lineage>
        <taxon>Eukaryota</taxon>
        <taxon>Fungi</taxon>
        <taxon>Fungi incertae sedis</taxon>
        <taxon>Mucoromycota</taxon>
        <taxon>Mucoromycotina</taxon>
        <taxon>Mucoromycetes</taxon>
        <taxon>Mucorales</taxon>
        <taxon>Mucorineae</taxon>
        <taxon>Choanephoraceae</taxon>
        <taxon>Choanephoroideae</taxon>
        <taxon>Choanephora</taxon>
    </lineage>
</organism>
<comment type="caution">
    <text evidence="8">The sequence shown here is derived from an EMBL/GenBank/DDBJ whole genome shotgun (WGS) entry which is preliminary data.</text>
</comment>
<feature type="domain" description="HTH myb-type" evidence="7">
    <location>
        <begin position="110"/>
        <end position="162"/>
    </location>
</feature>
<evidence type="ECO:0000256" key="2">
    <source>
        <dbReference type="ARBA" id="ARBA00023125"/>
    </source>
</evidence>
<feature type="domain" description="Myb-like" evidence="5">
    <location>
        <begin position="49"/>
        <end position="101"/>
    </location>
</feature>
<evidence type="ECO:0000313" key="9">
    <source>
        <dbReference type="Proteomes" id="UP000093000"/>
    </source>
</evidence>
<feature type="domain" description="HTH myb-type" evidence="7">
    <location>
        <begin position="371"/>
        <end position="426"/>
    </location>
</feature>
<dbReference type="CDD" id="cd00167">
    <property type="entry name" value="SANT"/>
    <property type="match status" value="6"/>
</dbReference>
<dbReference type="Pfam" id="PF00249">
    <property type="entry name" value="Myb_DNA-binding"/>
    <property type="match status" value="1"/>
</dbReference>